<dbReference type="InterPro" id="IPR044730">
    <property type="entry name" value="RNase_H-like_dom_plant"/>
</dbReference>
<dbReference type="SUPFAM" id="SSF53098">
    <property type="entry name" value="Ribonuclease H-like"/>
    <property type="match status" value="1"/>
</dbReference>
<dbReference type="InterPro" id="IPR002156">
    <property type="entry name" value="RNaseH_domain"/>
</dbReference>
<gene>
    <name evidence="3" type="ORF">Ddye_015371</name>
</gene>
<proteinExistence type="predicted"/>
<feature type="domain" description="Reverse transcriptase zinc-binding" evidence="2">
    <location>
        <begin position="810"/>
        <end position="875"/>
    </location>
</feature>
<protein>
    <recommendedName>
        <fullName evidence="5">CCHC-type domain-containing protein</fullName>
    </recommendedName>
</protein>
<dbReference type="Gene3D" id="3.30.420.10">
    <property type="entry name" value="Ribonuclease H-like superfamily/Ribonuclease H"/>
    <property type="match status" value="1"/>
</dbReference>
<organism evidence="3 4">
    <name type="scientific">Dipteronia dyeriana</name>
    <dbReference type="NCBI Taxonomy" id="168575"/>
    <lineage>
        <taxon>Eukaryota</taxon>
        <taxon>Viridiplantae</taxon>
        <taxon>Streptophyta</taxon>
        <taxon>Embryophyta</taxon>
        <taxon>Tracheophyta</taxon>
        <taxon>Spermatophyta</taxon>
        <taxon>Magnoliopsida</taxon>
        <taxon>eudicotyledons</taxon>
        <taxon>Gunneridae</taxon>
        <taxon>Pentapetalae</taxon>
        <taxon>rosids</taxon>
        <taxon>malvids</taxon>
        <taxon>Sapindales</taxon>
        <taxon>Sapindaceae</taxon>
        <taxon>Hippocastanoideae</taxon>
        <taxon>Acereae</taxon>
        <taxon>Dipteronia</taxon>
    </lineage>
</organism>
<reference evidence="3" key="1">
    <citation type="journal article" date="2023" name="Plant J.">
        <title>Genome sequences and population genomics provide insights into the demographic history, inbreeding, and mutation load of two 'living fossil' tree species of Dipteronia.</title>
        <authorList>
            <person name="Feng Y."/>
            <person name="Comes H.P."/>
            <person name="Chen J."/>
            <person name="Zhu S."/>
            <person name="Lu R."/>
            <person name="Zhang X."/>
            <person name="Li P."/>
            <person name="Qiu J."/>
            <person name="Olsen K.M."/>
            <person name="Qiu Y."/>
        </authorList>
    </citation>
    <scope>NUCLEOTIDE SEQUENCE</scope>
    <source>
        <strain evidence="3">KIB01</strain>
    </source>
</reference>
<dbReference type="SUPFAM" id="SSF56672">
    <property type="entry name" value="DNA/RNA polymerases"/>
    <property type="match status" value="1"/>
</dbReference>
<dbReference type="PANTHER" id="PTHR47074:SF48">
    <property type="entry name" value="POLYNUCLEOTIDYL TRANSFERASE, RIBONUCLEASE H-LIKE SUPERFAMILY PROTEIN"/>
    <property type="match status" value="1"/>
</dbReference>
<keyword evidence="4" id="KW-1185">Reference proteome</keyword>
<evidence type="ECO:0000313" key="3">
    <source>
        <dbReference type="EMBL" id="KAK2647882.1"/>
    </source>
</evidence>
<evidence type="ECO:0000259" key="2">
    <source>
        <dbReference type="Pfam" id="PF13966"/>
    </source>
</evidence>
<evidence type="ECO:0000313" key="4">
    <source>
        <dbReference type="Proteomes" id="UP001280121"/>
    </source>
</evidence>
<evidence type="ECO:0000259" key="1">
    <source>
        <dbReference type="Pfam" id="PF13456"/>
    </source>
</evidence>
<dbReference type="GO" id="GO:0004523">
    <property type="term" value="F:RNA-DNA hybrid ribonuclease activity"/>
    <property type="evidence" value="ECO:0007669"/>
    <property type="project" value="InterPro"/>
</dbReference>
<dbReference type="InterPro" id="IPR012337">
    <property type="entry name" value="RNaseH-like_sf"/>
</dbReference>
<dbReference type="InterPro" id="IPR052929">
    <property type="entry name" value="RNase_H-like_EbsB-rel"/>
</dbReference>
<evidence type="ECO:0008006" key="5">
    <source>
        <dbReference type="Google" id="ProtNLM"/>
    </source>
</evidence>
<dbReference type="CDD" id="cd06222">
    <property type="entry name" value="RNase_H_like"/>
    <property type="match status" value="1"/>
</dbReference>
<dbReference type="GO" id="GO:0003676">
    <property type="term" value="F:nucleic acid binding"/>
    <property type="evidence" value="ECO:0007669"/>
    <property type="project" value="InterPro"/>
</dbReference>
<dbReference type="InterPro" id="IPR036397">
    <property type="entry name" value="RNaseH_sf"/>
</dbReference>
<dbReference type="Proteomes" id="UP001280121">
    <property type="component" value="Unassembled WGS sequence"/>
</dbReference>
<comment type="caution">
    <text evidence="3">The sequence shown here is derived from an EMBL/GenBank/DDBJ whole genome shotgun (WGS) entry which is preliminary data.</text>
</comment>
<accession>A0AAD9WZ87</accession>
<name>A0AAD9WZ87_9ROSI</name>
<dbReference type="AlphaFoldDB" id="A0AAD9WZ87"/>
<dbReference type="InterPro" id="IPR026960">
    <property type="entry name" value="RVT-Znf"/>
</dbReference>
<dbReference type="EMBL" id="JANJYI010000005">
    <property type="protein sequence ID" value="KAK2647882.1"/>
    <property type="molecule type" value="Genomic_DNA"/>
</dbReference>
<sequence>MCFDRTEFWVQIHNAPLMCMTRDIGRFLGSIIGDVVDIDGSDSGSFPSNFLRVKVIIEIDKPLRRCLRVNVLGDGMESIMLLKYKRLPSFCFRCGLLRHTIRECPDCLNGSMVRIGEELIYDLWMRAPAPVKNTGFWGRQRESREVGDRDNWRQNDRVAADGGKGSQPMTRVMGLVHHRTNLNLDGSTKGKEITILPVSNVNADSMESNQDPLASSNQGMVNVEDFVFKCLREVNDINLETIDSMLGPSSMSKCVGRLEEFGKSGPSITRTLDQGDVGECMKTVYGPQLDGSVQVSKTTITKKWKRIARTQQNVNDSRFVRVSRGKKKVIDENSKISENVRSIERQLDELLYWDEIYWKQCACIKWLKESDQNSRYFHLKVSERKARNRISGLNDTNGVRQTSPSGLTNVVVDYFSKLFQSNRATDYQFYQVVDKVTSRLSSRNSSLHDRFFTVEEVRRAVFIIEPSKAPGLDGFPDLFYQKFWDLVGPSVTAECLRCLNDRGSMEAVNKTLVVLIPKVKSSEYITEFRLISLCNVIYKIVTKTLANRLRLVLDELDMSKAYDRVEWVFLEKMMLKLGFSDKWVAKANDRECYTIRNLHVMYAAASGQIINYDKSTMNKHQLFDGIKDRVWEKNQGLERALLEKQCWRIIRKPDSLMVRVLKNCYFPESNFLEANPKLKGSLIWRGLMWGRGIISTGSRWRIGNGNSVRVYGDRWIPRPSTFKISSPILLDENVTVDFLKTDSGGWNIDLLQDTFIADDVNQILSIPPSNPSAGDYLLWHFKKSGEYSTHSRYRVARDMTMVDSPGVLGSKDLAYWWKILWKLKIPLKIKLFMRRACHHKIPTLVSLAKRGVLTEIFCPHCRQPPASFPHALWGCCGLRQDVGTVFSWACDFLDEWRSVHYVSNSSHKMRGADFRRLRPPDKGVYKVNTDAATDYNNQKIGFGIIIMDSRGLVKATAIKSVIAMLAHLSAEAMAVKHGILLALDSELMSIQIETDSLQLVNILSLGKACSFDVGSIISEILDLLEVILSWSICHIPRKGNLAAHSLARIGLSTVSDCFWSNAYPPCVERCIRNDGLM</sequence>
<dbReference type="Pfam" id="PF13456">
    <property type="entry name" value="RVT_3"/>
    <property type="match status" value="1"/>
</dbReference>
<dbReference type="PANTHER" id="PTHR47074">
    <property type="entry name" value="BNAC02G40300D PROTEIN"/>
    <property type="match status" value="1"/>
</dbReference>
<feature type="domain" description="RNase H type-1" evidence="1">
    <location>
        <begin position="928"/>
        <end position="1048"/>
    </location>
</feature>
<dbReference type="Pfam" id="PF13966">
    <property type="entry name" value="zf-RVT"/>
    <property type="match status" value="1"/>
</dbReference>
<dbReference type="InterPro" id="IPR043502">
    <property type="entry name" value="DNA/RNA_pol_sf"/>
</dbReference>